<dbReference type="EMBL" id="VDCV01000007">
    <property type="protein sequence ID" value="KAB5548570.1"/>
    <property type="molecule type" value="Genomic_DNA"/>
</dbReference>
<keyword evidence="1" id="KW-0812">Transmembrane</keyword>
<dbReference type="InterPro" id="IPR015947">
    <property type="entry name" value="PUA-like_sf"/>
</dbReference>
<dbReference type="Proteomes" id="UP000326939">
    <property type="component" value="Chromosome 7"/>
</dbReference>
<protein>
    <recommendedName>
        <fullName evidence="2">ASCH domain-containing protein</fullName>
    </recommendedName>
</protein>
<dbReference type="InterPro" id="IPR007374">
    <property type="entry name" value="ASCH_domain"/>
</dbReference>
<keyword evidence="1" id="KW-0472">Membrane</keyword>
<evidence type="ECO:0000259" key="2">
    <source>
        <dbReference type="Pfam" id="PF04266"/>
    </source>
</evidence>
<reference evidence="4" key="1">
    <citation type="journal article" date="2019" name="Gigascience">
        <title>De novo genome assembly of the endangered Acer yangbiense, a plant species with extremely small populations endemic to Yunnan Province, China.</title>
        <authorList>
            <person name="Yang J."/>
            <person name="Wariss H.M."/>
            <person name="Tao L."/>
            <person name="Zhang R."/>
            <person name="Yun Q."/>
            <person name="Hollingsworth P."/>
            <person name="Dao Z."/>
            <person name="Luo G."/>
            <person name="Guo H."/>
            <person name="Ma Y."/>
            <person name="Sun W."/>
        </authorList>
    </citation>
    <scope>NUCLEOTIDE SEQUENCE [LARGE SCALE GENOMIC DNA]</scope>
    <source>
        <strain evidence="4">cv. br00</strain>
    </source>
</reference>
<dbReference type="SUPFAM" id="SSF88697">
    <property type="entry name" value="PUA domain-like"/>
    <property type="match status" value="1"/>
</dbReference>
<evidence type="ECO:0000256" key="1">
    <source>
        <dbReference type="SAM" id="Phobius"/>
    </source>
</evidence>
<organism evidence="3 4">
    <name type="scientific">Salix brachista</name>
    <dbReference type="NCBI Taxonomy" id="2182728"/>
    <lineage>
        <taxon>Eukaryota</taxon>
        <taxon>Viridiplantae</taxon>
        <taxon>Streptophyta</taxon>
        <taxon>Embryophyta</taxon>
        <taxon>Tracheophyta</taxon>
        <taxon>Spermatophyta</taxon>
        <taxon>Magnoliopsida</taxon>
        <taxon>eudicotyledons</taxon>
        <taxon>Gunneridae</taxon>
        <taxon>Pentapetalae</taxon>
        <taxon>rosids</taxon>
        <taxon>fabids</taxon>
        <taxon>Malpighiales</taxon>
        <taxon>Salicaceae</taxon>
        <taxon>Saliceae</taxon>
        <taxon>Salix</taxon>
    </lineage>
</organism>
<sequence>MRRREGTPKTVKQRERMEELLKFTLESYIKLLEEDPNDTSCHSTPTDVFLQRRGNHLDQREKKTSHGQNRVLAGGALKMVKQRESIEELLKFTLESHINQTPEFNLGLSKDFCVKLLEEDPNDMSCHSTPTDSFYGVVLYPLYIRLDSALYQYVKSGAGCRIYEKMVFSDKDSELKQKEENWNQLIKEKGLELISVLEGISCEIHVQEPYFSLLKDGRKTIEGRCATGDYTSSYLACFAVRIEPGDLILVNKILVLRVEDVHRYASFSKMLQAESLEKVLPGVKTVEEGSVLTHGARALAKHAERSSDRYWGILGGNDSTKNRLAMNVISHLIASCRWSNIHVVPQHGAVFEIRVADGYGARWSMDGTKFCLGACLGSTFNYNILAKELVAQVDFLNHTSKMVTQEDGSISLREEAYLLASLDCIRILSQSAPYPYPIFPFVSFQLIGFLEPQMEDGNLKLRNETIICVGTFLLVSLIYKSIIMTVHLMILTGTSIIEIIYFY</sequence>
<gene>
    <name evidence="3" type="ORF">DKX38_011976</name>
</gene>
<keyword evidence="4" id="KW-1185">Reference proteome</keyword>
<dbReference type="Pfam" id="PF04266">
    <property type="entry name" value="ASCH"/>
    <property type="match status" value="1"/>
</dbReference>
<dbReference type="AlphaFoldDB" id="A0A5N5M0G9"/>
<accession>A0A5N5M0G9</accession>
<evidence type="ECO:0000313" key="4">
    <source>
        <dbReference type="Proteomes" id="UP000326939"/>
    </source>
</evidence>
<dbReference type="PANTHER" id="PTHR34204:SF2">
    <property type="entry name" value="RNA-BINDING ASCH DOMAIN PROTEIN"/>
    <property type="match status" value="1"/>
</dbReference>
<dbReference type="PANTHER" id="PTHR34204">
    <property type="entry name" value="RNA-BINDING ASCH DOMAIN PROTEIN"/>
    <property type="match status" value="1"/>
</dbReference>
<comment type="caution">
    <text evidence="3">The sequence shown here is derived from an EMBL/GenBank/DDBJ whole genome shotgun (WGS) entry which is preliminary data.</text>
</comment>
<keyword evidence="1" id="KW-1133">Transmembrane helix</keyword>
<evidence type="ECO:0000313" key="3">
    <source>
        <dbReference type="EMBL" id="KAB5548570.1"/>
    </source>
</evidence>
<feature type="transmembrane region" description="Helical" evidence="1">
    <location>
        <begin position="485"/>
        <end position="502"/>
    </location>
</feature>
<name>A0A5N5M0G9_9ROSI</name>
<feature type="domain" description="ASCH" evidence="2">
    <location>
        <begin position="205"/>
        <end position="276"/>
    </location>
</feature>
<dbReference type="Gene3D" id="2.30.130.30">
    <property type="entry name" value="Hypothetical protein"/>
    <property type="match status" value="1"/>
</dbReference>
<proteinExistence type="predicted"/>